<name>A0ABP9XDN6_9DEIO</name>
<evidence type="ECO:0000313" key="3">
    <source>
        <dbReference type="Proteomes" id="UP001404956"/>
    </source>
</evidence>
<dbReference type="RefSeq" id="WP_345452676.1">
    <property type="nucleotide sequence ID" value="NZ_BAABRV010000003.1"/>
</dbReference>
<evidence type="ECO:0000259" key="1">
    <source>
        <dbReference type="Pfam" id="PF06445"/>
    </source>
</evidence>
<dbReference type="SUPFAM" id="SSF55136">
    <property type="entry name" value="Probable bacterial effector-binding domain"/>
    <property type="match status" value="1"/>
</dbReference>
<evidence type="ECO:0000313" key="2">
    <source>
        <dbReference type="EMBL" id="GAA5533031.1"/>
    </source>
</evidence>
<dbReference type="InterPro" id="IPR011256">
    <property type="entry name" value="Reg_factor_effector_dom_sf"/>
</dbReference>
<feature type="domain" description="GyrI-like small molecule binding" evidence="1">
    <location>
        <begin position="6"/>
        <end position="131"/>
    </location>
</feature>
<accession>A0ABP9XDN6</accession>
<dbReference type="EMBL" id="BAABRV010000003">
    <property type="protein sequence ID" value="GAA5533031.1"/>
    <property type="molecule type" value="Genomic_DNA"/>
</dbReference>
<dbReference type="InterPro" id="IPR029442">
    <property type="entry name" value="GyrI-like"/>
</dbReference>
<gene>
    <name evidence="2" type="ORF">Dalu01_01428</name>
</gene>
<proteinExistence type="predicted"/>
<organism evidence="2 3">
    <name type="scientific">Deinococcus aluminii</name>
    <dbReference type="NCBI Taxonomy" id="1656885"/>
    <lineage>
        <taxon>Bacteria</taxon>
        <taxon>Thermotogati</taxon>
        <taxon>Deinococcota</taxon>
        <taxon>Deinococci</taxon>
        <taxon>Deinococcales</taxon>
        <taxon>Deinococcaceae</taxon>
        <taxon>Deinococcus</taxon>
    </lineage>
</organism>
<dbReference type="Gene3D" id="3.20.80.10">
    <property type="entry name" value="Regulatory factor, effector binding domain"/>
    <property type="match status" value="1"/>
</dbReference>
<reference evidence="2 3" key="1">
    <citation type="submission" date="2024-02" db="EMBL/GenBank/DDBJ databases">
        <title>Deinococcus aluminii NBRC 112889.</title>
        <authorList>
            <person name="Ichikawa N."/>
            <person name="Katano-Makiyama Y."/>
            <person name="Hidaka K."/>
        </authorList>
    </citation>
    <scope>NUCLEOTIDE SEQUENCE [LARGE SCALE GENOMIC DNA]</scope>
    <source>
        <strain evidence="2 3">NBRC 112889</strain>
    </source>
</reference>
<protein>
    <recommendedName>
        <fullName evidence="1">GyrI-like small molecule binding domain-containing protein</fullName>
    </recommendedName>
</protein>
<dbReference type="Pfam" id="PF06445">
    <property type="entry name" value="GyrI-like"/>
    <property type="match status" value="1"/>
</dbReference>
<comment type="caution">
    <text evidence="2">The sequence shown here is derived from an EMBL/GenBank/DDBJ whole genome shotgun (WGS) entry which is preliminary data.</text>
</comment>
<dbReference type="Proteomes" id="UP001404956">
    <property type="component" value="Unassembled WGS sequence"/>
</dbReference>
<sequence>MESTTLIQLQEQPTLTIRGQVRIEALGAAYGERLRALRAYLLQEGLRVTGAPFVRYHTFGAEETDVELGVPIAQEWPGRDEIKAGHLPGGPALVTEHVGAHVDLGKAYQRVRQAMTAEGFTPNGPAWEVYEWIDVNEDPERERAFAASEGHTRLVQPLLEEVQDE</sequence>
<keyword evidence="3" id="KW-1185">Reference proteome</keyword>